<keyword evidence="2" id="KW-1185">Reference proteome</keyword>
<organism evidence="1 2">
    <name type="scientific">Vermiconidia calcicola</name>
    <dbReference type="NCBI Taxonomy" id="1690605"/>
    <lineage>
        <taxon>Eukaryota</taxon>
        <taxon>Fungi</taxon>
        <taxon>Dikarya</taxon>
        <taxon>Ascomycota</taxon>
        <taxon>Pezizomycotina</taxon>
        <taxon>Dothideomycetes</taxon>
        <taxon>Dothideomycetidae</taxon>
        <taxon>Mycosphaerellales</taxon>
        <taxon>Extremaceae</taxon>
        <taxon>Vermiconidia</taxon>
    </lineage>
</organism>
<dbReference type="Proteomes" id="UP001281147">
    <property type="component" value="Unassembled WGS sequence"/>
</dbReference>
<evidence type="ECO:0000313" key="2">
    <source>
        <dbReference type="Proteomes" id="UP001281147"/>
    </source>
</evidence>
<keyword evidence="1" id="KW-0326">Glycosidase</keyword>
<protein>
    <submittedName>
        <fullName evidence="1">Glucosamine-6-phosphate isomerase (Glucosamine-6-phosphate deaminase) (GNPDA) (GlcN6P deaminase)</fullName>
        <ecNumber evidence="1">3.2.1.52</ecNumber>
    </submittedName>
</protein>
<accession>A0ACC3MUI2</accession>
<gene>
    <name evidence="1" type="primary">NAG1_4</name>
    <name evidence="1" type="ORF">LTR37_014687</name>
</gene>
<dbReference type="EMBL" id="JAUTXU010000156">
    <property type="protein sequence ID" value="KAK3703076.1"/>
    <property type="molecule type" value="Genomic_DNA"/>
</dbReference>
<keyword evidence="1" id="KW-0413">Isomerase</keyword>
<comment type="caution">
    <text evidence="1">The sequence shown here is derived from an EMBL/GenBank/DDBJ whole genome shotgun (WGS) entry which is preliminary data.</text>
</comment>
<dbReference type="EC" id="3.2.1.52" evidence="1"/>
<name>A0ACC3MUI2_9PEZI</name>
<evidence type="ECO:0000313" key="1">
    <source>
        <dbReference type="EMBL" id="KAK3703076.1"/>
    </source>
</evidence>
<reference evidence="1" key="1">
    <citation type="submission" date="2023-07" db="EMBL/GenBank/DDBJ databases">
        <title>Black Yeasts Isolated from many extreme environments.</title>
        <authorList>
            <person name="Coleine C."/>
            <person name="Stajich J.E."/>
            <person name="Selbmann L."/>
        </authorList>
    </citation>
    <scope>NUCLEOTIDE SEQUENCE</scope>
    <source>
        <strain evidence="1">CCFEE 5714</strain>
    </source>
</reference>
<keyword evidence="1" id="KW-0378">Hydrolase</keyword>
<proteinExistence type="predicted"/>
<sequence length="612" mass="68675">MRGLLAFPFLASGVLAVWPIPVNYTSGNHVLWIDRNVHIAYSYASTVYLKHLALAKQELTQWQATSAAPVSQISDGQIQAATSAVVSQGPNTDNTTWSSRIVNNAIERTYDTLFNKNFVPWKFHERFSNFEPALTSSSTYVSLITLQQNASDPVNIMKPDVGDVDESYTLSMTTGGEVTITAVSSIGLLYGLTTLTQLFYRHRSASGCAYTSLAPVEIYDKPMLPWRGLNLDTARTFKPMSDIYAMIDGLSYNKMNRLHWHITDSQSWPLVIPSMPELANKGAYASFQKYSPEDVRAVQEYGALLGVEVAMEIDQPGHTASIGYAYPELIAAFLEQPWQYYALEPPAGTFKLNSTGVPEFLERLFDDLLPRLSPLTSYFHLGGDEVSVNASMLDETVRSNKTAVLQPLLQRFMDRNQDQVRAAGLTPLVWEEQLLTWNLTMPKDTIIQTWLSDESKLAVVEQGYRALVGNYDFWYLDCGHGQWIDFYPGASSRQAWPYEDYCSPRHNWRVIYSLDPLAGVPEDLQHLVLGGEVHIWSEQTDTVNLHQMVWPRACAAGEVLWSGAKDASGRNRSQITASPRLSEMRERLVARGIKAEPIQMTYCTQDDESCVL</sequence>